<reference evidence="2" key="1">
    <citation type="submission" date="2019-12" db="EMBL/GenBank/DDBJ databases">
        <title>Genome sequencing and annotation of Brassica cretica.</title>
        <authorList>
            <person name="Studholme D.J."/>
            <person name="Sarris P.F."/>
        </authorList>
    </citation>
    <scope>NUCLEOTIDE SEQUENCE</scope>
    <source>
        <strain evidence="2">PFS-102/07</strain>
        <tissue evidence="2">Leaf</tissue>
    </source>
</reference>
<evidence type="ECO:0000313" key="3">
    <source>
        <dbReference type="EMBL" id="KAF3531352.1"/>
    </source>
</evidence>
<dbReference type="Proteomes" id="UP000266723">
    <property type="component" value="Unassembled WGS sequence"/>
</dbReference>
<evidence type="ECO:0000313" key="2">
    <source>
        <dbReference type="EMBL" id="KAF2610310.1"/>
    </source>
</evidence>
<dbReference type="EMBL" id="QGKY02000089">
    <property type="protein sequence ID" value="KAF2610310.1"/>
    <property type="molecule type" value="Genomic_DNA"/>
</dbReference>
<feature type="region of interest" description="Disordered" evidence="1">
    <location>
        <begin position="19"/>
        <end position="57"/>
    </location>
</feature>
<organism evidence="2">
    <name type="scientific">Brassica cretica</name>
    <name type="common">Mustard</name>
    <dbReference type="NCBI Taxonomy" id="69181"/>
    <lineage>
        <taxon>Eukaryota</taxon>
        <taxon>Viridiplantae</taxon>
        <taxon>Streptophyta</taxon>
        <taxon>Embryophyta</taxon>
        <taxon>Tracheophyta</taxon>
        <taxon>Spermatophyta</taxon>
        <taxon>Magnoliopsida</taxon>
        <taxon>eudicotyledons</taxon>
        <taxon>Gunneridae</taxon>
        <taxon>Pentapetalae</taxon>
        <taxon>rosids</taxon>
        <taxon>malvids</taxon>
        <taxon>Brassicales</taxon>
        <taxon>Brassicaceae</taxon>
        <taxon>Brassiceae</taxon>
        <taxon>Brassica</taxon>
    </lineage>
</organism>
<sequence>MTTKMIIVEYKCLEDLSDAKCSSPSKATPKISEPKDLSPSAAPHHDSHPHSTTPCLL</sequence>
<name>A0A8S9LQM0_BRACR</name>
<evidence type="ECO:0000313" key="4">
    <source>
        <dbReference type="Proteomes" id="UP000266723"/>
    </source>
</evidence>
<accession>A0A8S9LQM0</accession>
<protein>
    <submittedName>
        <fullName evidence="2">Uncharacterized protein</fullName>
    </submittedName>
</protein>
<dbReference type="AlphaFoldDB" id="A0A8S9LQM0"/>
<proteinExistence type="predicted"/>
<evidence type="ECO:0000256" key="1">
    <source>
        <dbReference type="SAM" id="MobiDB-lite"/>
    </source>
</evidence>
<reference evidence="3 4" key="3">
    <citation type="journal article" date="2020" name="BMC Genomics">
        <title>Intraspecific diversification of the crop wild relative Brassica cretica Lam. using demographic model selection.</title>
        <authorList>
            <person name="Kioukis A."/>
            <person name="Michalopoulou V.A."/>
            <person name="Briers L."/>
            <person name="Pirintsos S."/>
            <person name="Studholme D.J."/>
            <person name="Pavlidis P."/>
            <person name="Sarris P.F."/>
        </authorList>
    </citation>
    <scope>NUCLEOTIDE SEQUENCE [LARGE SCALE GENOMIC DNA]</scope>
    <source>
        <strain evidence="4">cv. PFS-1207/04</strain>
        <strain evidence="3">PFS-1207/04</strain>
    </source>
</reference>
<gene>
    <name evidence="3" type="ORF">DY000_02040053</name>
    <name evidence="2" type="ORF">F2Q70_00012502</name>
</gene>
<dbReference type="EMBL" id="QGKV02001507">
    <property type="protein sequence ID" value="KAF3531352.1"/>
    <property type="molecule type" value="Genomic_DNA"/>
</dbReference>
<comment type="caution">
    <text evidence="2">The sequence shown here is derived from an EMBL/GenBank/DDBJ whole genome shotgun (WGS) entry which is preliminary data.</text>
</comment>
<keyword evidence="4" id="KW-1185">Reference proteome</keyword>
<reference evidence="3" key="2">
    <citation type="submission" date="2019-12" db="EMBL/GenBank/DDBJ databases">
        <authorList>
            <person name="Studholme D.J."/>
            <person name="Sarris P."/>
        </authorList>
    </citation>
    <scope>NUCLEOTIDE SEQUENCE</scope>
    <source>
        <strain evidence="3">PFS-1207/04</strain>
        <tissue evidence="3">Leaf</tissue>
    </source>
</reference>